<dbReference type="Proteomes" id="UP000256869">
    <property type="component" value="Unassembled WGS sequence"/>
</dbReference>
<organism evidence="1 2">
    <name type="scientific">Cohnella lupini</name>
    <dbReference type="NCBI Taxonomy" id="1294267"/>
    <lineage>
        <taxon>Bacteria</taxon>
        <taxon>Bacillati</taxon>
        <taxon>Bacillota</taxon>
        <taxon>Bacilli</taxon>
        <taxon>Bacillales</taxon>
        <taxon>Paenibacillaceae</taxon>
        <taxon>Cohnella</taxon>
    </lineage>
</organism>
<dbReference type="SUPFAM" id="SSF55136">
    <property type="entry name" value="Probable bacterial effector-binding domain"/>
    <property type="match status" value="1"/>
</dbReference>
<dbReference type="OrthoDB" id="9812495at2"/>
<dbReference type="InterPro" id="IPR011256">
    <property type="entry name" value="Reg_factor_effector_dom_sf"/>
</dbReference>
<comment type="caution">
    <text evidence="1">The sequence shown here is derived from an EMBL/GenBank/DDBJ whole genome shotgun (WGS) entry which is preliminary data.</text>
</comment>
<name>A0A3D9ID84_9BACL</name>
<dbReference type="EMBL" id="QRDY01000007">
    <property type="protein sequence ID" value="RED59176.1"/>
    <property type="molecule type" value="Genomic_DNA"/>
</dbReference>
<evidence type="ECO:0000313" key="2">
    <source>
        <dbReference type="Proteomes" id="UP000256869"/>
    </source>
</evidence>
<reference evidence="1 2" key="1">
    <citation type="submission" date="2018-07" db="EMBL/GenBank/DDBJ databases">
        <title>Genomic Encyclopedia of Type Strains, Phase III (KMG-III): the genomes of soil and plant-associated and newly described type strains.</title>
        <authorList>
            <person name="Whitman W."/>
        </authorList>
    </citation>
    <scope>NUCLEOTIDE SEQUENCE [LARGE SCALE GENOMIC DNA]</scope>
    <source>
        <strain evidence="1 2">CECT 8236</strain>
    </source>
</reference>
<evidence type="ECO:0008006" key="3">
    <source>
        <dbReference type="Google" id="ProtNLM"/>
    </source>
</evidence>
<accession>A0A3D9ID84</accession>
<protein>
    <recommendedName>
        <fullName evidence="3">AraC family transcriptional regulator</fullName>
    </recommendedName>
</protein>
<dbReference type="RefSeq" id="WP_115993235.1">
    <property type="nucleotide sequence ID" value="NZ_QRDY01000007.1"/>
</dbReference>
<evidence type="ECO:0000313" key="1">
    <source>
        <dbReference type="EMBL" id="RED59176.1"/>
    </source>
</evidence>
<proteinExistence type="predicted"/>
<keyword evidence="2" id="KW-1185">Reference proteome</keyword>
<dbReference type="AlphaFoldDB" id="A0A3D9ID84"/>
<sequence>MKGKLTKLDFSFVGYKFSGLFSEYADLIPRSLREVMQKKGTTHNQLETTVILYEPCKGEDHKIGYFYIGNMVTKEQTNLSNEAELIRINGQYATSSGTIDQMASIYSYISSWIEGNGYKPIWPDALFIEIYEKPLQPEVTWKEEVQVYLPVWQK</sequence>
<gene>
    <name evidence="1" type="ORF">DFP95_10714</name>
</gene>